<protein>
    <recommendedName>
        <fullName evidence="4">TAP42-like family protein</fullName>
    </recommendedName>
</protein>
<dbReference type="OMA" id="EYELCEA"/>
<feature type="compositionally biased region" description="Acidic residues" evidence="1">
    <location>
        <begin position="342"/>
        <end position="352"/>
    </location>
</feature>
<dbReference type="Pfam" id="PF04177">
    <property type="entry name" value="TAP42"/>
    <property type="match status" value="1"/>
</dbReference>
<dbReference type="Proteomes" id="UP000002195">
    <property type="component" value="Unassembled WGS sequence"/>
</dbReference>
<comment type="caution">
    <text evidence="2">The sequence shown here is derived from an EMBL/GenBank/DDBJ whole genome shotgun (WGS) entry which is preliminary data.</text>
</comment>
<feature type="region of interest" description="Disordered" evidence="1">
    <location>
        <begin position="312"/>
        <end position="378"/>
    </location>
</feature>
<dbReference type="dictyBase" id="DDB_G0279647"/>
<dbReference type="KEGG" id="ddi:DDB_G0279647"/>
<dbReference type="InterPro" id="IPR007304">
    <property type="entry name" value="TAP46-like"/>
</dbReference>
<dbReference type="AlphaFoldDB" id="Q54WI1"/>
<dbReference type="GeneID" id="8622147"/>
<dbReference type="GO" id="GO:0005829">
    <property type="term" value="C:cytosol"/>
    <property type="evidence" value="ECO:0000318"/>
    <property type="project" value="GO_Central"/>
</dbReference>
<dbReference type="InterPro" id="IPR038511">
    <property type="entry name" value="TAP42/TAP46-like_sf"/>
</dbReference>
<evidence type="ECO:0000256" key="1">
    <source>
        <dbReference type="SAM" id="MobiDB-lite"/>
    </source>
</evidence>
<gene>
    <name evidence="2" type="ORF">DDB_G0279647</name>
</gene>
<dbReference type="HOGENOM" id="CLU_041824_2_0_1"/>
<name>Q54WI1_DICDI</name>
<evidence type="ECO:0008006" key="4">
    <source>
        <dbReference type="Google" id="ProtNLM"/>
    </source>
</evidence>
<dbReference type="PhylomeDB" id="Q54WI1"/>
<dbReference type="RefSeq" id="XP_641572.1">
    <property type="nucleotide sequence ID" value="XM_636480.1"/>
</dbReference>
<dbReference type="PANTHER" id="PTHR10933:SF9">
    <property type="entry name" value="IMMUNOGLOBULIN-BINDING PROTEIN 1"/>
    <property type="match status" value="1"/>
</dbReference>
<feature type="compositionally biased region" description="Basic and acidic residues" evidence="1">
    <location>
        <begin position="331"/>
        <end position="341"/>
    </location>
</feature>
<dbReference type="SMR" id="Q54WI1"/>
<evidence type="ECO:0000313" key="3">
    <source>
        <dbReference type="Proteomes" id="UP000002195"/>
    </source>
</evidence>
<dbReference type="PaxDb" id="44689-DDB0205957"/>
<organism evidence="2 3">
    <name type="scientific">Dictyostelium discoideum</name>
    <name type="common">Social amoeba</name>
    <dbReference type="NCBI Taxonomy" id="44689"/>
    <lineage>
        <taxon>Eukaryota</taxon>
        <taxon>Amoebozoa</taxon>
        <taxon>Evosea</taxon>
        <taxon>Eumycetozoa</taxon>
        <taxon>Dictyostelia</taxon>
        <taxon>Dictyosteliales</taxon>
        <taxon>Dictyosteliaceae</taxon>
        <taxon>Dictyostelium</taxon>
    </lineage>
</organism>
<dbReference type="VEuPathDB" id="AmoebaDB:DDB_G0279647"/>
<accession>Q54WI1</accession>
<dbReference type="EMBL" id="AAFI02000032">
    <property type="protein sequence ID" value="EAL67598.1"/>
    <property type="molecule type" value="Genomic_DNA"/>
</dbReference>
<sequence length="378" mass="43354">MNDSNNQNNEVNETSTTSTTTTTTTTTTSNDNNNNNNNNNSNSNSIHDFTLFESFTWGQKIYIELDESPMSTSDPEYQKQVKSSITHFFTASMNVSKQQIFSKNEELEDIRTDSLKYLLIPYYLSELYLKITGSDRIKFLRTSKQKVLSFLQECERLKLMDKEDLEIVHREGKSDPVNRRNELISRNKRNREIKDKLAYTVKKRIEILKAAGKDSSEIEESDTGDEELDRQFSMLLINEAIFKAIGLLETIEIELPMLQQIEVIKEQNGGVVPPPKVSTKGSGIGNFQILPDGRRIALDRVFRPSHILPTMTPQEGAEWDMHHGGMVKGKGGKESEAKEKTDEDLDAEDDDDEKLREKRNWDNYKEDNPKGWGNSLRR</sequence>
<dbReference type="FunFam" id="1.25.40.540:FF:000015">
    <property type="entry name" value="Uncharacterized protein"/>
    <property type="match status" value="1"/>
</dbReference>
<evidence type="ECO:0000313" key="2">
    <source>
        <dbReference type="EMBL" id="EAL67598.1"/>
    </source>
</evidence>
<feature type="region of interest" description="Disordered" evidence="1">
    <location>
        <begin position="1"/>
        <end position="42"/>
    </location>
</feature>
<dbReference type="eggNOG" id="KOG2830">
    <property type="taxonomic scope" value="Eukaryota"/>
</dbReference>
<keyword evidence="3" id="KW-1185">Reference proteome</keyword>
<dbReference type="PANTHER" id="PTHR10933">
    <property type="entry name" value="IMMUNOGLOBULIN-BINDING PROTEIN 1"/>
    <property type="match status" value="1"/>
</dbReference>
<dbReference type="FunCoup" id="Q54WI1">
    <property type="interactions" value="732"/>
</dbReference>
<feature type="compositionally biased region" description="Basic and acidic residues" evidence="1">
    <location>
        <begin position="353"/>
        <end position="369"/>
    </location>
</feature>
<dbReference type="STRING" id="44689.Q54WI1"/>
<dbReference type="Gene3D" id="1.25.40.540">
    <property type="entry name" value="TAP42-like family"/>
    <property type="match status" value="1"/>
</dbReference>
<dbReference type="GO" id="GO:0009966">
    <property type="term" value="P:regulation of signal transduction"/>
    <property type="evidence" value="ECO:0007669"/>
    <property type="project" value="InterPro"/>
</dbReference>
<proteinExistence type="predicted"/>
<dbReference type="GO" id="GO:0051721">
    <property type="term" value="F:protein phosphatase 2A binding"/>
    <property type="evidence" value="ECO:0000318"/>
    <property type="project" value="GO_Central"/>
</dbReference>
<reference evidence="2 3" key="1">
    <citation type="journal article" date="2005" name="Nature">
        <title>The genome of the social amoeba Dictyostelium discoideum.</title>
        <authorList>
            <consortium name="The Dictyostelium discoideum Sequencing Consortium"/>
            <person name="Eichinger L."/>
            <person name="Pachebat J.A."/>
            <person name="Glockner G."/>
            <person name="Rajandream M.A."/>
            <person name="Sucgang R."/>
            <person name="Berriman M."/>
            <person name="Song J."/>
            <person name="Olsen R."/>
            <person name="Szafranski K."/>
            <person name="Xu Q."/>
            <person name="Tunggal B."/>
            <person name="Kummerfeld S."/>
            <person name="Madera M."/>
            <person name="Konfortov B.A."/>
            <person name="Rivero F."/>
            <person name="Bankier A.T."/>
            <person name="Lehmann R."/>
            <person name="Hamlin N."/>
            <person name="Davies R."/>
            <person name="Gaudet P."/>
            <person name="Fey P."/>
            <person name="Pilcher K."/>
            <person name="Chen G."/>
            <person name="Saunders D."/>
            <person name="Sodergren E."/>
            <person name="Davis P."/>
            <person name="Kerhornou A."/>
            <person name="Nie X."/>
            <person name="Hall N."/>
            <person name="Anjard C."/>
            <person name="Hemphill L."/>
            <person name="Bason N."/>
            <person name="Farbrother P."/>
            <person name="Desany B."/>
            <person name="Just E."/>
            <person name="Morio T."/>
            <person name="Rost R."/>
            <person name="Churcher C."/>
            <person name="Cooper J."/>
            <person name="Haydock S."/>
            <person name="van Driessche N."/>
            <person name="Cronin A."/>
            <person name="Goodhead I."/>
            <person name="Muzny D."/>
            <person name="Mourier T."/>
            <person name="Pain A."/>
            <person name="Lu M."/>
            <person name="Harper D."/>
            <person name="Lindsay R."/>
            <person name="Hauser H."/>
            <person name="James K."/>
            <person name="Quiles M."/>
            <person name="Madan Babu M."/>
            <person name="Saito T."/>
            <person name="Buchrieser C."/>
            <person name="Wardroper A."/>
            <person name="Felder M."/>
            <person name="Thangavelu M."/>
            <person name="Johnson D."/>
            <person name="Knights A."/>
            <person name="Loulseged H."/>
            <person name="Mungall K."/>
            <person name="Oliver K."/>
            <person name="Price C."/>
            <person name="Quail M.A."/>
            <person name="Urushihara H."/>
            <person name="Hernandez J."/>
            <person name="Rabbinowitsch E."/>
            <person name="Steffen D."/>
            <person name="Sanders M."/>
            <person name="Ma J."/>
            <person name="Kohara Y."/>
            <person name="Sharp S."/>
            <person name="Simmonds M."/>
            <person name="Spiegler S."/>
            <person name="Tivey A."/>
            <person name="Sugano S."/>
            <person name="White B."/>
            <person name="Walker D."/>
            <person name="Woodward J."/>
            <person name="Winckler T."/>
            <person name="Tanaka Y."/>
            <person name="Shaulsky G."/>
            <person name="Schleicher M."/>
            <person name="Weinstock G."/>
            <person name="Rosenthal A."/>
            <person name="Cox E.C."/>
            <person name="Chisholm R.L."/>
            <person name="Gibbs R."/>
            <person name="Loomis W.F."/>
            <person name="Platzer M."/>
            <person name="Kay R.R."/>
            <person name="Williams J."/>
            <person name="Dear P.H."/>
            <person name="Noegel A.A."/>
            <person name="Barrell B."/>
            <person name="Kuspa A."/>
        </authorList>
    </citation>
    <scope>NUCLEOTIDE SEQUENCE [LARGE SCALE GENOMIC DNA]</scope>
    <source>
        <strain evidence="2 3">AX4</strain>
    </source>
</reference>
<dbReference type="InParanoid" id="Q54WI1"/>
<dbReference type="GO" id="GO:0035303">
    <property type="term" value="P:regulation of dephosphorylation"/>
    <property type="evidence" value="ECO:0000318"/>
    <property type="project" value="GO_Central"/>
</dbReference>